<evidence type="ECO:0000313" key="2">
    <source>
        <dbReference type="EMBL" id="MED6241855.1"/>
    </source>
</evidence>
<feature type="compositionally biased region" description="Basic and acidic residues" evidence="1">
    <location>
        <begin position="104"/>
        <end position="113"/>
    </location>
</feature>
<sequence length="113" mass="12064">MPGTPPEEGVQRPQLAPLDVKEQRLYSEPLPDGEVVTGEIEMPVVPSEAGVGTLARPSRIATRASGVRMEEIERHPRQSSGGLWNLSANAAWSSHSASSNSSTKPKEGKRGAH</sequence>
<dbReference type="EMBL" id="JAHUTI010030229">
    <property type="protein sequence ID" value="MED6241855.1"/>
    <property type="molecule type" value="Genomic_DNA"/>
</dbReference>
<keyword evidence="3" id="KW-1185">Reference proteome</keyword>
<accession>A0ABU7AWN7</accession>
<organism evidence="2 3">
    <name type="scientific">Ataeniobius toweri</name>
    <dbReference type="NCBI Taxonomy" id="208326"/>
    <lineage>
        <taxon>Eukaryota</taxon>
        <taxon>Metazoa</taxon>
        <taxon>Chordata</taxon>
        <taxon>Craniata</taxon>
        <taxon>Vertebrata</taxon>
        <taxon>Euteleostomi</taxon>
        <taxon>Actinopterygii</taxon>
        <taxon>Neopterygii</taxon>
        <taxon>Teleostei</taxon>
        <taxon>Neoteleostei</taxon>
        <taxon>Acanthomorphata</taxon>
        <taxon>Ovalentaria</taxon>
        <taxon>Atherinomorphae</taxon>
        <taxon>Cyprinodontiformes</taxon>
        <taxon>Goodeidae</taxon>
        <taxon>Ataeniobius</taxon>
    </lineage>
</organism>
<feature type="compositionally biased region" description="Low complexity" evidence="1">
    <location>
        <begin position="83"/>
        <end position="102"/>
    </location>
</feature>
<comment type="caution">
    <text evidence="2">The sequence shown here is derived from an EMBL/GenBank/DDBJ whole genome shotgun (WGS) entry which is preliminary data.</text>
</comment>
<evidence type="ECO:0000313" key="3">
    <source>
        <dbReference type="Proteomes" id="UP001345963"/>
    </source>
</evidence>
<protein>
    <submittedName>
        <fullName evidence="2">Uncharacterized protein</fullName>
    </submittedName>
</protein>
<proteinExistence type="predicted"/>
<evidence type="ECO:0000256" key="1">
    <source>
        <dbReference type="SAM" id="MobiDB-lite"/>
    </source>
</evidence>
<name>A0ABU7AWN7_9TELE</name>
<dbReference type="Proteomes" id="UP001345963">
    <property type="component" value="Unassembled WGS sequence"/>
</dbReference>
<feature type="region of interest" description="Disordered" evidence="1">
    <location>
        <begin position="1"/>
        <end position="34"/>
    </location>
</feature>
<feature type="region of interest" description="Disordered" evidence="1">
    <location>
        <begin position="62"/>
        <end position="113"/>
    </location>
</feature>
<gene>
    <name evidence="2" type="ORF">ATANTOWER_028694</name>
</gene>
<reference evidence="2 3" key="1">
    <citation type="submission" date="2021-07" db="EMBL/GenBank/DDBJ databases">
        <authorList>
            <person name="Palmer J.M."/>
        </authorList>
    </citation>
    <scope>NUCLEOTIDE SEQUENCE [LARGE SCALE GENOMIC DNA]</scope>
    <source>
        <strain evidence="2 3">AT_MEX2019</strain>
        <tissue evidence="2">Muscle</tissue>
    </source>
</reference>